<gene>
    <name evidence="1" type="ORF">ASZ90_015977</name>
</gene>
<name>A0A0W8F0I5_9ZZZZ</name>
<accession>A0A0W8F0I5</accession>
<comment type="caution">
    <text evidence="1">The sequence shown here is derived from an EMBL/GenBank/DDBJ whole genome shotgun (WGS) entry which is preliminary data.</text>
</comment>
<reference evidence="1" key="1">
    <citation type="journal article" date="2015" name="Proc. Natl. Acad. Sci. U.S.A.">
        <title>Networks of energetic and metabolic interactions define dynamics in microbial communities.</title>
        <authorList>
            <person name="Embree M."/>
            <person name="Liu J.K."/>
            <person name="Al-Bassam M.M."/>
            <person name="Zengler K."/>
        </authorList>
    </citation>
    <scope>NUCLEOTIDE SEQUENCE</scope>
</reference>
<proteinExistence type="predicted"/>
<evidence type="ECO:0000313" key="1">
    <source>
        <dbReference type="EMBL" id="KUG14384.1"/>
    </source>
</evidence>
<dbReference type="AlphaFoldDB" id="A0A0W8F0I5"/>
<protein>
    <submittedName>
        <fullName evidence="1">Uncharacterized protein</fullName>
    </submittedName>
</protein>
<sequence>MKKTIMMVLVVLLLAGITGYAAADPGISATPESIGISTTTVVQATGSIISRTDLSMSVSSVDPVTGVPPLNNGAYYTAAYNEDTISNGVGVIDYTKLLDVDTANKNVNQYNIETFKQVTFEGQGSASMLTNENIYVSGTGYGYEDAASRSMCVFGSAVASDGWPAFCNSAEAGSSVDMRSGSVTTGSNSRFIMKSGDPGVELNHNIRVIDTIGKVSAYMKVQSTEGRAFSSDPVPFSESNFKETTTVTGLIELFDKQMHYESALRR</sequence>
<dbReference type="EMBL" id="LNQE01001665">
    <property type="protein sequence ID" value="KUG14384.1"/>
    <property type="molecule type" value="Genomic_DNA"/>
</dbReference>
<organism evidence="1">
    <name type="scientific">hydrocarbon metagenome</name>
    <dbReference type="NCBI Taxonomy" id="938273"/>
    <lineage>
        <taxon>unclassified sequences</taxon>
        <taxon>metagenomes</taxon>
        <taxon>ecological metagenomes</taxon>
    </lineage>
</organism>